<dbReference type="OrthoDB" id="3486565at2759"/>
<dbReference type="Proteomes" id="UP000799291">
    <property type="component" value="Unassembled WGS sequence"/>
</dbReference>
<keyword evidence="2" id="KW-1185">Reference proteome</keyword>
<protein>
    <recommendedName>
        <fullName evidence="3">Heterokaryon incompatibility domain-containing protein</fullName>
    </recommendedName>
</protein>
<dbReference type="EMBL" id="MU005622">
    <property type="protein sequence ID" value="KAF2677449.1"/>
    <property type="molecule type" value="Genomic_DNA"/>
</dbReference>
<organism evidence="1 2">
    <name type="scientific">Lentithecium fluviatile CBS 122367</name>
    <dbReference type="NCBI Taxonomy" id="1168545"/>
    <lineage>
        <taxon>Eukaryota</taxon>
        <taxon>Fungi</taxon>
        <taxon>Dikarya</taxon>
        <taxon>Ascomycota</taxon>
        <taxon>Pezizomycotina</taxon>
        <taxon>Dothideomycetes</taxon>
        <taxon>Pleosporomycetidae</taxon>
        <taxon>Pleosporales</taxon>
        <taxon>Massarineae</taxon>
        <taxon>Lentitheciaceae</taxon>
        <taxon>Lentithecium</taxon>
    </lineage>
</organism>
<dbReference type="PANTHER" id="PTHR33112">
    <property type="entry name" value="DOMAIN PROTEIN, PUTATIVE-RELATED"/>
    <property type="match status" value="1"/>
</dbReference>
<sequence>MRIWPTVVYMYSHLQLTKSQDKLPACAELAKLVASPDGQYLAGLWKSTLLEDLYWIVQNSFSGDLRPRPTWRAPSWSWASVDGPIVYLGRISRTPTSWRHDVELVDYEVIPKGVDKFGQLESGTLCLRGRCTPITWIRTESRMGMDGLPMVVQDLVRFPNGSTYEFNIDIEIGSMARSMPGTLRRIRP</sequence>
<evidence type="ECO:0008006" key="3">
    <source>
        <dbReference type="Google" id="ProtNLM"/>
    </source>
</evidence>
<dbReference type="AlphaFoldDB" id="A0A6G1IHS2"/>
<evidence type="ECO:0000313" key="1">
    <source>
        <dbReference type="EMBL" id="KAF2677449.1"/>
    </source>
</evidence>
<evidence type="ECO:0000313" key="2">
    <source>
        <dbReference type="Proteomes" id="UP000799291"/>
    </source>
</evidence>
<dbReference type="PANTHER" id="PTHR33112:SF9">
    <property type="entry name" value="HETEROKARYON INCOMPATIBILITY DOMAIN-CONTAINING PROTEIN"/>
    <property type="match status" value="1"/>
</dbReference>
<gene>
    <name evidence="1" type="ORF">K458DRAFT_466245</name>
</gene>
<accession>A0A6G1IHS2</accession>
<proteinExistence type="predicted"/>
<name>A0A6G1IHS2_9PLEO</name>
<reference evidence="1" key="1">
    <citation type="journal article" date="2020" name="Stud. Mycol.">
        <title>101 Dothideomycetes genomes: a test case for predicting lifestyles and emergence of pathogens.</title>
        <authorList>
            <person name="Haridas S."/>
            <person name="Albert R."/>
            <person name="Binder M."/>
            <person name="Bloem J."/>
            <person name="Labutti K."/>
            <person name="Salamov A."/>
            <person name="Andreopoulos B."/>
            <person name="Baker S."/>
            <person name="Barry K."/>
            <person name="Bills G."/>
            <person name="Bluhm B."/>
            <person name="Cannon C."/>
            <person name="Castanera R."/>
            <person name="Culley D."/>
            <person name="Daum C."/>
            <person name="Ezra D."/>
            <person name="Gonzalez J."/>
            <person name="Henrissat B."/>
            <person name="Kuo A."/>
            <person name="Liang C."/>
            <person name="Lipzen A."/>
            <person name="Lutzoni F."/>
            <person name="Magnuson J."/>
            <person name="Mondo S."/>
            <person name="Nolan M."/>
            <person name="Ohm R."/>
            <person name="Pangilinan J."/>
            <person name="Park H.-J."/>
            <person name="Ramirez L."/>
            <person name="Alfaro M."/>
            <person name="Sun H."/>
            <person name="Tritt A."/>
            <person name="Yoshinaga Y."/>
            <person name="Zwiers L.-H."/>
            <person name="Turgeon B."/>
            <person name="Goodwin S."/>
            <person name="Spatafora J."/>
            <person name="Crous P."/>
            <person name="Grigoriev I."/>
        </authorList>
    </citation>
    <scope>NUCLEOTIDE SEQUENCE</scope>
    <source>
        <strain evidence="1">CBS 122367</strain>
    </source>
</reference>